<name>A0A841GT14_9BACT</name>
<gene>
    <name evidence="2" type="ORF">HNQ61_001214</name>
</gene>
<comment type="caution">
    <text evidence="2">The sequence shown here is derived from an EMBL/GenBank/DDBJ whole genome shotgun (WGS) entry which is preliminary data.</text>
</comment>
<accession>A0A841GT14</accession>
<evidence type="ECO:0000256" key="1">
    <source>
        <dbReference type="SAM" id="Phobius"/>
    </source>
</evidence>
<keyword evidence="1" id="KW-0472">Membrane</keyword>
<evidence type="ECO:0000313" key="3">
    <source>
        <dbReference type="Proteomes" id="UP000582837"/>
    </source>
</evidence>
<protein>
    <submittedName>
        <fullName evidence="2">Uncharacterized protein</fullName>
    </submittedName>
</protein>
<dbReference type="RefSeq" id="WP_170037251.1">
    <property type="nucleotide sequence ID" value="NZ_JABDTL010000002.1"/>
</dbReference>
<dbReference type="Proteomes" id="UP000582837">
    <property type="component" value="Unassembled WGS sequence"/>
</dbReference>
<keyword evidence="3" id="KW-1185">Reference proteome</keyword>
<evidence type="ECO:0000313" key="2">
    <source>
        <dbReference type="EMBL" id="MBB6069599.1"/>
    </source>
</evidence>
<dbReference type="EMBL" id="JACHIA010000002">
    <property type="protein sequence ID" value="MBB6069599.1"/>
    <property type="molecule type" value="Genomic_DNA"/>
</dbReference>
<proteinExistence type="predicted"/>
<reference evidence="2 3" key="1">
    <citation type="submission" date="2020-08" db="EMBL/GenBank/DDBJ databases">
        <title>Genomic Encyclopedia of Type Strains, Phase IV (KMG-IV): sequencing the most valuable type-strain genomes for metagenomic binning, comparative biology and taxonomic classification.</title>
        <authorList>
            <person name="Goeker M."/>
        </authorList>
    </citation>
    <scope>NUCLEOTIDE SEQUENCE [LARGE SCALE GENOMIC DNA]</scope>
    <source>
        <strain evidence="2 3">DSM 29007</strain>
    </source>
</reference>
<feature type="transmembrane region" description="Helical" evidence="1">
    <location>
        <begin position="7"/>
        <end position="25"/>
    </location>
</feature>
<keyword evidence="1" id="KW-1133">Transmembrane helix</keyword>
<keyword evidence="1" id="KW-0812">Transmembrane</keyword>
<organism evidence="2 3">
    <name type="scientific">Longimicrobium terrae</name>
    <dbReference type="NCBI Taxonomy" id="1639882"/>
    <lineage>
        <taxon>Bacteria</taxon>
        <taxon>Pseudomonadati</taxon>
        <taxon>Gemmatimonadota</taxon>
        <taxon>Longimicrobiia</taxon>
        <taxon>Longimicrobiales</taxon>
        <taxon>Longimicrobiaceae</taxon>
        <taxon>Longimicrobium</taxon>
    </lineage>
</organism>
<dbReference type="AlphaFoldDB" id="A0A841GT14"/>
<sequence>MSSRAKWLVTLGMMVFVGFMVYSSIPRSPNSCQVCLQFGDRKVCRRGAGETEADARRAAQESACGGNAHGMTEQIACRNATPVSVNCTGA</sequence>